<dbReference type="InterPro" id="IPR001789">
    <property type="entry name" value="Sig_transdc_resp-reg_receiver"/>
</dbReference>
<dbReference type="Proteomes" id="UP000287910">
    <property type="component" value="Unassembled WGS sequence"/>
</dbReference>
<comment type="subcellular location">
    <subcellularLocation>
        <location evidence="1">Cytoplasm</location>
    </subcellularLocation>
</comment>
<dbReference type="PANTHER" id="PTHR43214:SF24">
    <property type="entry name" value="TRANSCRIPTIONAL REGULATORY PROTEIN NARL-RELATED"/>
    <property type="match status" value="1"/>
</dbReference>
<name>A0A3S0PMZ5_9BACI</name>
<organism evidence="9 10">
    <name type="scientific">Lysinibacillus antri</name>
    <dbReference type="NCBI Taxonomy" id="2498145"/>
    <lineage>
        <taxon>Bacteria</taxon>
        <taxon>Bacillati</taxon>
        <taxon>Bacillota</taxon>
        <taxon>Bacilli</taxon>
        <taxon>Bacillales</taxon>
        <taxon>Bacillaceae</taxon>
        <taxon>Lysinibacillus</taxon>
    </lineage>
</organism>
<dbReference type="PROSITE" id="PS00622">
    <property type="entry name" value="HTH_LUXR_1"/>
    <property type="match status" value="1"/>
</dbReference>
<proteinExistence type="predicted"/>
<comment type="caution">
    <text evidence="9">The sequence shown here is derived from an EMBL/GenBank/DDBJ whole genome shotgun (WGS) entry which is preliminary data.</text>
</comment>
<evidence type="ECO:0000256" key="2">
    <source>
        <dbReference type="ARBA" id="ARBA00022553"/>
    </source>
</evidence>
<dbReference type="AlphaFoldDB" id="A0A3S0PMZ5"/>
<evidence type="ECO:0000259" key="8">
    <source>
        <dbReference type="PROSITE" id="PS50110"/>
    </source>
</evidence>
<dbReference type="CDD" id="cd17535">
    <property type="entry name" value="REC_NarL-like"/>
    <property type="match status" value="1"/>
</dbReference>
<dbReference type="Gene3D" id="3.40.50.2300">
    <property type="match status" value="1"/>
</dbReference>
<keyword evidence="2 6" id="KW-0597">Phosphoprotein</keyword>
<dbReference type="SUPFAM" id="SSF46894">
    <property type="entry name" value="C-terminal effector domain of the bipartite response regulators"/>
    <property type="match status" value="1"/>
</dbReference>
<keyword evidence="4" id="KW-0238">DNA-binding</keyword>
<dbReference type="GO" id="GO:0000160">
    <property type="term" value="P:phosphorelay signal transduction system"/>
    <property type="evidence" value="ECO:0007669"/>
    <property type="project" value="InterPro"/>
</dbReference>
<evidence type="ECO:0000256" key="1">
    <source>
        <dbReference type="ARBA" id="ARBA00004496"/>
    </source>
</evidence>
<feature type="domain" description="Response regulatory" evidence="8">
    <location>
        <begin position="5"/>
        <end position="121"/>
    </location>
</feature>
<dbReference type="GO" id="GO:0003677">
    <property type="term" value="F:DNA binding"/>
    <property type="evidence" value="ECO:0007669"/>
    <property type="project" value="UniProtKB-KW"/>
</dbReference>
<evidence type="ECO:0000313" key="10">
    <source>
        <dbReference type="Proteomes" id="UP000287910"/>
    </source>
</evidence>
<feature type="domain" description="HTH luxR-type" evidence="7">
    <location>
        <begin position="150"/>
        <end position="215"/>
    </location>
</feature>
<dbReference type="Pfam" id="PF00196">
    <property type="entry name" value="GerE"/>
    <property type="match status" value="1"/>
</dbReference>
<protein>
    <submittedName>
        <fullName evidence="9">Response regulator transcription factor</fullName>
    </submittedName>
</protein>
<keyword evidence="5" id="KW-0804">Transcription</keyword>
<dbReference type="Pfam" id="PF00072">
    <property type="entry name" value="Response_reg"/>
    <property type="match status" value="1"/>
</dbReference>
<evidence type="ECO:0000256" key="5">
    <source>
        <dbReference type="ARBA" id="ARBA00023163"/>
    </source>
</evidence>
<dbReference type="GO" id="GO:0006355">
    <property type="term" value="P:regulation of DNA-templated transcription"/>
    <property type="evidence" value="ECO:0007669"/>
    <property type="project" value="InterPro"/>
</dbReference>
<dbReference type="GO" id="GO:0005737">
    <property type="term" value="C:cytoplasm"/>
    <property type="evidence" value="ECO:0007669"/>
    <property type="project" value="UniProtKB-SubCell"/>
</dbReference>
<dbReference type="PROSITE" id="PS50043">
    <property type="entry name" value="HTH_LUXR_2"/>
    <property type="match status" value="1"/>
</dbReference>
<accession>A0A3S0PMZ5</accession>
<dbReference type="PRINTS" id="PR00038">
    <property type="entry name" value="HTHLUXR"/>
</dbReference>
<dbReference type="RefSeq" id="WP_126660021.1">
    <property type="nucleotide sequence ID" value="NZ_RYYR01000025.1"/>
</dbReference>
<evidence type="ECO:0000313" key="9">
    <source>
        <dbReference type="EMBL" id="RUL49426.1"/>
    </source>
</evidence>
<dbReference type="InterPro" id="IPR058245">
    <property type="entry name" value="NreC/VraR/RcsB-like_REC"/>
</dbReference>
<keyword evidence="3" id="KW-0805">Transcription regulation</keyword>
<dbReference type="InterPro" id="IPR016032">
    <property type="entry name" value="Sig_transdc_resp-reg_C-effctor"/>
</dbReference>
<evidence type="ECO:0000259" key="7">
    <source>
        <dbReference type="PROSITE" id="PS50043"/>
    </source>
</evidence>
<sequence>MNRIKLLIVDDQEIIREGLQDTFLLDDDIDVIGLAENGEKAIQYCEKLKPDIVLMDVRMPVLDGVEATKIIKLKWPQIKIVILTTFQEIKYVKEALKVGAEGYLLKAIDPIDLIAGMKLISRGGTFISKEIAYLLIEQMSSEIPKKIVGENQNNYGLTEREMEILSCLAEGLNNTEISARLFLSLGTVKNYISNIYAKLDLHDRLKVARKAIDEGMV</sequence>
<dbReference type="PROSITE" id="PS50110">
    <property type="entry name" value="RESPONSE_REGULATORY"/>
    <property type="match status" value="1"/>
</dbReference>
<dbReference type="CDD" id="cd06170">
    <property type="entry name" value="LuxR_C_like"/>
    <property type="match status" value="1"/>
</dbReference>
<dbReference type="SUPFAM" id="SSF52172">
    <property type="entry name" value="CheY-like"/>
    <property type="match status" value="1"/>
</dbReference>
<dbReference type="SMART" id="SM00421">
    <property type="entry name" value="HTH_LUXR"/>
    <property type="match status" value="1"/>
</dbReference>
<dbReference type="InterPro" id="IPR000792">
    <property type="entry name" value="Tscrpt_reg_LuxR_C"/>
</dbReference>
<dbReference type="InterPro" id="IPR039420">
    <property type="entry name" value="WalR-like"/>
</dbReference>
<dbReference type="EMBL" id="RYYR01000025">
    <property type="protein sequence ID" value="RUL49426.1"/>
    <property type="molecule type" value="Genomic_DNA"/>
</dbReference>
<reference evidence="9 10" key="1">
    <citation type="submission" date="2018-12" db="EMBL/GenBank/DDBJ databases">
        <title>Lysinibacillus antri sp. nov., isolated from a cave soil.</title>
        <authorList>
            <person name="Narsing Rao M.P."/>
            <person name="Zhang H."/>
            <person name="Dong Z.-Y."/>
            <person name="Niu X.-K."/>
            <person name="Zhang K."/>
            <person name="Fang B.-Z."/>
            <person name="Kang Y.-Q."/>
            <person name="Xiao M."/>
            <person name="Li W.-J."/>
        </authorList>
    </citation>
    <scope>NUCLEOTIDE SEQUENCE [LARGE SCALE GENOMIC DNA]</scope>
    <source>
        <strain evidence="9 10">SYSU K30002</strain>
    </source>
</reference>
<dbReference type="InterPro" id="IPR011006">
    <property type="entry name" value="CheY-like_superfamily"/>
</dbReference>
<gene>
    <name evidence="9" type="ORF">EK386_15120</name>
</gene>
<dbReference type="PANTHER" id="PTHR43214">
    <property type="entry name" value="TWO-COMPONENT RESPONSE REGULATOR"/>
    <property type="match status" value="1"/>
</dbReference>
<keyword evidence="10" id="KW-1185">Reference proteome</keyword>
<feature type="modified residue" description="4-aspartylphosphate" evidence="6">
    <location>
        <position position="56"/>
    </location>
</feature>
<evidence type="ECO:0000256" key="3">
    <source>
        <dbReference type="ARBA" id="ARBA00023015"/>
    </source>
</evidence>
<evidence type="ECO:0000256" key="4">
    <source>
        <dbReference type="ARBA" id="ARBA00023125"/>
    </source>
</evidence>
<evidence type="ECO:0000256" key="6">
    <source>
        <dbReference type="PROSITE-ProRule" id="PRU00169"/>
    </source>
</evidence>
<dbReference type="SMART" id="SM00448">
    <property type="entry name" value="REC"/>
    <property type="match status" value="1"/>
</dbReference>